<evidence type="ECO:0000313" key="1">
    <source>
        <dbReference type="WBParaSite" id="TASK_0000162501-mRNA-1"/>
    </source>
</evidence>
<name>A0A0R3VW31_TAEAS</name>
<dbReference type="AlphaFoldDB" id="A0A0R3VW31"/>
<dbReference type="WBParaSite" id="TASK_0000162501-mRNA-1">
    <property type="protein sequence ID" value="TASK_0000162501-mRNA-1"/>
    <property type="gene ID" value="TASK_0000162501"/>
</dbReference>
<sequence>LPYWRTLELACLSSCCQSLSPTSHARCWLDCLSTWLSPRSVTTNCGSESSWYLLNSRPIRLRITFAECHNEECISSPASNYSSWPCSAVAVLLRCPSSKWSSPSSCFSKFLFGKHLSCPVLEPTEILHHYQRSSIGGKPLSSLGIS</sequence>
<proteinExistence type="predicted"/>
<protein>
    <submittedName>
        <fullName evidence="1">Secreted protein</fullName>
    </submittedName>
</protein>
<organism evidence="1">
    <name type="scientific">Taenia asiatica</name>
    <name type="common">Asian tapeworm</name>
    <dbReference type="NCBI Taxonomy" id="60517"/>
    <lineage>
        <taxon>Eukaryota</taxon>
        <taxon>Metazoa</taxon>
        <taxon>Spiralia</taxon>
        <taxon>Lophotrochozoa</taxon>
        <taxon>Platyhelminthes</taxon>
        <taxon>Cestoda</taxon>
        <taxon>Eucestoda</taxon>
        <taxon>Cyclophyllidea</taxon>
        <taxon>Taeniidae</taxon>
        <taxon>Taenia</taxon>
    </lineage>
</organism>
<accession>A0A0R3VW31</accession>
<reference evidence="1" key="1">
    <citation type="submission" date="2017-02" db="UniProtKB">
        <authorList>
            <consortium name="WormBaseParasite"/>
        </authorList>
    </citation>
    <scope>IDENTIFICATION</scope>
</reference>